<proteinExistence type="predicted"/>
<evidence type="ECO:0000313" key="3">
    <source>
        <dbReference type="Proteomes" id="UP000070720"/>
    </source>
</evidence>
<name>A0A098DR02_GIBZE</name>
<dbReference type="InParanoid" id="A0A098DR02"/>
<dbReference type="Proteomes" id="UP000070720">
    <property type="component" value="Chromosome 4"/>
</dbReference>
<sequence>MPAERSQAGQRSNATSWYQSCTVLAASLAWCQDDLTVSFEQQIMWRPQEVDRQNN</sequence>
<accession>A0A0E0SCX2</accession>
<evidence type="ECO:0000313" key="2">
    <source>
        <dbReference type="EnsemblFungi" id="CEF84285"/>
    </source>
</evidence>
<dbReference type="EnsemblFungi" id="CEF84285">
    <property type="protein sequence ID" value="CEF84285"/>
    <property type="gene ID" value="FGRRES_15430"/>
</dbReference>
<dbReference type="AlphaFoldDB" id="A0A098DR02"/>
<dbReference type="VEuPathDB" id="FungiDB:FGRAMPH1_01G24843"/>
<keyword evidence="3" id="KW-1185">Reference proteome</keyword>
<gene>
    <name evidence="1" type="ORF">FGRAMPH1_01T24843</name>
</gene>
<accession>A0A098DR02</accession>
<reference evidence="2" key="4">
    <citation type="submission" date="2017-01" db="UniProtKB">
        <authorList>
            <consortium name="EnsemblFungi"/>
        </authorList>
    </citation>
    <scope>IDENTIFICATION</scope>
    <source>
        <strain evidence="2">PH-1 / ATCC MYA-4620 / FGSC 9075 / NRRL 31084</strain>
    </source>
</reference>
<dbReference type="EMBL" id="HG970335">
    <property type="protein sequence ID" value="CEF84285.1"/>
    <property type="molecule type" value="Genomic_DNA"/>
</dbReference>
<reference evidence="1 3" key="3">
    <citation type="journal article" date="2015" name="BMC Genomics">
        <title>The completed genome sequence of the pathogenic ascomycete fungus Fusarium graminearum.</title>
        <authorList>
            <person name="King R."/>
            <person name="Urban M."/>
            <person name="Hammond-Kosack M.C."/>
            <person name="Hassani-Pak K."/>
            <person name="Hammond-Kosack K.E."/>
        </authorList>
    </citation>
    <scope>NUCLEOTIDE SEQUENCE [LARGE SCALE GENOMIC DNA]</scope>
    <source>
        <strain evidence="3">ATCC MYA-4620 / CBS 123657 / FGSC 9075 / NRRL 31084 / PH-1</strain>
        <strain evidence="1">PH-1</strain>
    </source>
</reference>
<evidence type="ECO:0000313" key="1">
    <source>
        <dbReference type="EMBL" id="CEF84285.1"/>
    </source>
</evidence>
<protein>
    <submittedName>
        <fullName evidence="1">Chromosome 4, complete genome</fullName>
    </submittedName>
</protein>
<reference evidence="2 3" key="1">
    <citation type="journal article" date="2007" name="Science">
        <title>The Fusarium graminearum genome reveals a link between localized polymorphism and pathogen specialization.</title>
        <authorList>
            <person name="Cuomo C.A."/>
            <person name="Gueldener U."/>
            <person name="Xu J.-R."/>
            <person name="Trail F."/>
            <person name="Turgeon B.G."/>
            <person name="Di Pietro A."/>
            <person name="Walton J.D."/>
            <person name="Ma L.-J."/>
            <person name="Baker S.E."/>
            <person name="Rep M."/>
            <person name="Adam G."/>
            <person name="Antoniw J."/>
            <person name="Baldwin T."/>
            <person name="Calvo S.E."/>
            <person name="Chang Y.-L."/>
            <person name="DeCaprio D."/>
            <person name="Gale L.R."/>
            <person name="Gnerre S."/>
            <person name="Goswami R.S."/>
            <person name="Hammond-Kosack K."/>
            <person name="Harris L.J."/>
            <person name="Hilburn K."/>
            <person name="Kennell J.C."/>
            <person name="Kroken S."/>
            <person name="Magnuson J.K."/>
            <person name="Mannhaupt G."/>
            <person name="Mauceli E.W."/>
            <person name="Mewes H.-W."/>
            <person name="Mitterbauer R."/>
            <person name="Muehlbauer G."/>
            <person name="Muensterkoetter M."/>
            <person name="Nelson D."/>
            <person name="O'Donnell K."/>
            <person name="Ouellet T."/>
            <person name="Qi W."/>
            <person name="Quesneville H."/>
            <person name="Roncero M.I.G."/>
            <person name="Seong K.-Y."/>
            <person name="Tetko I.V."/>
            <person name="Urban M."/>
            <person name="Waalwijk C."/>
            <person name="Ward T.J."/>
            <person name="Yao J."/>
            <person name="Birren B.W."/>
            <person name="Kistler H.C."/>
        </authorList>
    </citation>
    <scope>NUCLEOTIDE SEQUENCE [LARGE SCALE GENOMIC DNA]</scope>
    <source>
        <strain evidence="3">ATCC MYA-4620 / CBS 123657 / FGSC 9075 / NRRL 31084 / PH-1</strain>
        <strain evidence="2">PH-1 / ATCC MYA-4620 / FGSC 9075 / NRRL 31084</strain>
    </source>
</reference>
<organism evidence="1 3">
    <name type="scientific">Gibberella zeae (strain ATCC MYA-4620 / CBS 123657 / FGSC 9075 / NRRL 31084 / PH-1)</name>
    <name type="common">Wheat head blight fungus</name>
    <name type="synonym">Fusarium graminearum</name>
    <dbReference type="NCBI Taxonomy" id="229533"/>
    <lineage>
        <taxon>Eukaryota</taxon>
        <taxon>Fungi</taxon>
        <taxon>Dikarya</taxon>
        <taxon>Ascomycota</taxon>
        <taxon>Pezizomycotina</taxon>
        <taxon>Sordariomycetes</taxon>
        <taxon>Hypocreomycetidae</taxon>
        <taxon>Hypocreales</taxon>
        <taxon>Nectriaceae</taxon>
        <taxon>Fusarium</taxon>
    </lineage>
</organism>
<reference evidence="2 3" key="2">
    <citation type="journal article" date="2010" name="Nature">
        <title>Comparative genomics reveals mobile pathogenicity chromosomes in Fusarium.</title>
        <authorList>
            <person name="Ma L.J."/>
            <person name="van der Does H.C."/>
            <person name="Borkovich K.A."/>
            <person name="Coleman J.J."/>
            <person name="Daboussi M.J."/>
            <person name="Di Pietro A."/>
            <person name="Dufresne M."/>
            <person name="Freitag M."/>
            <person name="Grabherr M."/>
            <person name="Henrissat B."/>
            <person name="Houterman P.M."/>
            <person name="Kang S."/>
            <person name="Shim W.B."/>
            <person name="Woloshuk C."/>
            <person name="Xie X."/>
            <person name="Xu J.R."/>
            <person name="Antoniw J."/>
            <person name="Baker S.E."/>
            <person name="Bluhm B.H."/>
            <person name="Breakspear A."/>
            <person name="Brown D.W."/>
            <person name="Butchko R.A."/>
            <person name="Chapman S."/>
            <person name="Coulson R."/>
            <person name="Coutinho P.M."/>
            <person name="Danchin E.G."/>
            <person name="Diener A."/>
            <person name="Gale L.R."/>
            <person name="Gardiner D.M."/>
            <person name="Goff S."/>
            <person name="Hammond-Kosack K.E."/>
            <person name="Hilburn K."/>
            <person name="Hua-Van A."/>
            <person name="Jonkers W."/>
            <person name="Kazan K."/>
            <person name="Kodira C.D."/>
            <person name="Koehrsen M."/>
            <person name="Kumar L."/>
            <person name="Lee Y.H."/>
            <person name="Li L."/>
            <person name="Manners J.M."/>
            <person name="Miranda-Saavedra D."/>
            <person name="Mukherjee M."/>
            <person name="Park G."/>
            <person name="Park J."/>
            <person name="Park S.Y."/>
            <person name="Proctor R.H."/>
            <person name="Regev A."/>
            <person name="Ruiz-Roldan M.C."/>
            <person name="Sain D."/>
            <person name="Sakthikumar S."/>
            <person name="Sykes S."/>
            <person name="Schwartz D.C."/>
            <person name="Turgeon B.G."/>
            <person name="Wapinski I."/>
            <person name="Yoder O."/>
            <person name="Young S."/>
            <person name="Zeng Q."/>
            <person name="Zhou S."/>
            <person name="Galagan J."/>
            <person name="Cuomo C.A."/>
            <person name="Kistler H.C."/>
            <person name="Rep M."/>
        </authorList>
    </citation>
    <scope>GENOME REANNOTATION</scope>
    <source>
        <strain evidence="3">ATCC MYA-4620 / CBS 123657 / FGSC 9075 / NRRL 31084 / PH-1</strain>
        <strain evidence="2">PH-1 / ATCC MYA-4620 / FGSC 9075 / NRRL 31084</strain>
    </source>
</reference>